<dbReference type="InterPro" id="IPR004089">
    <property type="entry name" value="MCPsignal_dom"/>
</dbReference>
<feature type="coiled-coil region" evidence="6">
    <location>
        <begin position="451"/>
        <end position="492"/>
    </location>
</feature>
<dbReference type="Gene3D" id="1.10.287.950">
    <property type="entry name" value="Methyl-accepting chemotaxis protein"/>
    <property type="match status" value="1"/>
</dbReference>
<dbReference type="PANTHER" id="PTHR32089:SF112">
    <property type="entry name" value="LYSOZYME-LIKE PROTEIN-RELATED"/>
    <property type="match status" value="1"/>
</dbReference>
<evidence type="ECO:0000256" key="2">
    <source>
        <dbReference type="ARBA" id="ARBA00022519"/>
    </source>
</evidence>
<name>A0ABY5RCL9_HALLR</name>
<dbReference type="InterPro" id="IPR039379">
    <property type="entry name" value="Protoglobin_sensor_dom"/>
</dbReference>
<dbReference type="Pfam" id="PF00015">
    <property type="entry name" value="MCPsignal"/>
    <property type="match status" value="1"/>
</dbReference>
<feature type="region of interest" description="Disordered" evidence="7">
    <location>
        <begin position="499"/>
        <end position="557"/>
    </location>
</feature>
<feature type="region of interest" description="Disordered" evidence="7">
    <location>
        <begin position="269"/>
        <end position="290"/>
    </location>
</feature>
<dbReference type="SMART" id="SM00283">
    <property type="entry name" value="MA"/>
    <property type="match status" value="1"/>
</dbReference>
<dbReference type="SUPFAM" id="SSF46458">
    <property type="entry name" value="Globin-like"/>
    <property type="match status" value="1"/>
</dbReference>
<dbReference type="InterPro" id="IPR000727">
    <property type="entry name" value="T_SNARE_dom"/>
</dbReference>
<feature type="compositionally biased region" description="Low complexity" evidence="7">
    <location>
        <begin position="536"/>
        <end position="552"/>
    </location>
</feature>
<evidence type="ECO:0000256" key="4">
    <source>
        <dbReference type="ARBA" id="ARBA00029447"/>
    </source>
</evidence>
<keyword evidence="2" id="KW-0472">Membrane</keyword>
<reference evidence="10" key="1">
    <citation type="submission" date="2021-07" db="EMBL/GenBank/DDBJ databases">
        <title>Studies on halocins as antimicrobial molecules from haloarchaea.</title>
        <authorList>
            <person name="Kumar S."/>
            <person name="Khare S.K."/>
        </authorList>
    </citation>
    <scope>NUCLEOTIDE SEQUENCE</scope>
    <source>
        <strain evidence="10">NCIM 5678</strain>
    </source>
</reference>
<comment type="subcellular location">
    <subcellularLocation>
        <location evidence="1">Cell inner membrane</location>
        <topology evidence="1">Multi-pass membrane protein</topology>
    </subcellularLocation>
</comment>
<feature type="domain" description="Methyl-accepting transducer" evidence="8">
    <location>
        <begin position="219"/>
        <end position="455"/>
    </location>
</feature>
<evidence type="ECO:0000256" key="6">
    <source>
        <dbReference type="SAM" id="Coils"/>
    </source>
</evidence>
<keyword evidence="2" id="KW-0997">Cell inner membrane</keyword>
<evidence type="ECO:0000256" key="1">
    <source>
        <dbReference type="ARBA" id="ARBA00004429"/>
    </source>
</evidence>
<dbReference type="Gene3D" id="1.10.490.10">
    <property type="entry name" value="Globins"/>
    <property type="match status" value="1"/>
</dbReference>
<gene>
    <name evidence="10" type="ORF">KU306_10320</name>
</gene>
<evidence type="ECO:0000313" key="11">
    <source>
        <dbReference type="Proteomes" id="UP001058330"/>
    </source>
</evidence>
<dbReference type="CDD" id="cd01068">
    <property type="entry name" value="globin_sensor"/>
    <property type="match status" value="1"/>
</dbReference>
<dbReference type="InterPro" id="IPR044398">
    <property type="entry name" value="Globin-sensor_dom"/>
</dbReference>
<feature type="compositionally biased region" description="Polar residues" evidence="7">
    <location>
        <begin position="274"/>
        <end position="287"/>
    </location>
</feature>
<evidence type="ECO:0000256" key="5">
    <source>
        <dbReference type="PROSITE-ProRule" id="PRU00284"/>
    </source>
</evidence>
<dbReference type="PANTHER" id="PTHR32089">
    <property type="entry name" value="METHYL-ACCEPTING CHEMOTAXIS PROTEIN MCPB"/>
    <property type="match status" value="1"/>
</dbReference>
<proteinExistence type="inferred from homology"/>
<evidence type="ECO:0000256" key="7">
    <source>
        <dbReference type="SAM" id="MobiDB-lite"/>
    </source>
</evidence>
<dbReference type="GeneID" id="74529299"/>
<feature type="compositionally biased region" description="Polar residues" evidence="7">
    <location>
        <begin position="513"/>
        <end position="529"/>
    </location>
</feature>
<dbReference type="InterPro" id="IPR004090">
    <property type="entry name" value="Chemotax_Me-accpt_rcpt"/>
</dbReference>
<dbReference type="Pfam" id="PF11563">
    <property type="entry name" value="Protoglobin"/>
    <property type="match status" value="1"/>
</dbReference>
<dbReference type="RefSeq" id="WP_007539399.1">
    <property type="nucleotide sequence ID" value="NZ_CP078063.1"/>
</dbReference>
<dbReference type="CDD" id="cd11386">
    <property type="entry name" value="MCP_signal"/>
    <property type="match status" value="1"/>
</dbReference>
<evidence type="ECO:0000313" key="10">
    <source>
        <dbReference type="EMBL" id="UVE49320.1"/>
    </source>
</evidence>
<dbReference type="InterPro" id="IPR012292">
    <property type="entry name" value="Globin/Proto"/>
</dbReference>
<keyword evidence="3 5" id="KW-0807">Transducer</keyword>
<evidence type="ECO:0000259" key="8">
    <source>
        <dbReference type="PROSITE" id="PS50111"/>
    </source>
</evidence>
<accession>A0ABY5RCL9</accession>
<sequence length="589" mass="63375">MPSDSPRDDSAISLSATELLAELDLDADELAWRQQFVDFDDDDAARLAGLRDVVEAEQTALVDGFVDPILDNERTTDVVNRSDMDLDGLRAVVSGYYRSFTDGSYDEGHYAARTRIGLLHDKLDMPLHYFGGMFANVTGIFADALRERAVSEATSGLSDAETDRVEDAIDESFADMMAVVRGLNLDMQVVNDTYLYSYSKDVREEVRRARQSRGNLEDVAKQLHGETADTARSVSEIESLASEQVSVTEEIASELSNLSATVQEVAATADDVSKQSTEASDRAQQGRQEAGEAIDAIHEVGSARDDITVNVEALVGAIDEIEDIVEVIDEVADRTNLLALNASIEAARAGEAGSGFAVVADEVKSLANESKSQGERIGQMIDEVTDHIEDTASALSAADENIDDGIERVESTVKSLDEITTTVGEVNDGIEEVARATDEQAELTTDIASFVDDATNRVDEVTKEIDSISESVSEQANRAADLDKAVDDLDAEADLEAFRKRATPTTDGGIVTSGPSGSLANAANASQIPSERRTTSVETAETAETDTGAVADATDDPLDGIPAFVKRMLPQKTLDKIRRGDADRPEWTK</sequence>
<keyword evidence="6" id="KW-0175">Coiled coil</keyword>
<dbReference type="PROSITE" id="PS50192">
    <property type="entry name" value="T_SNARE"/>
    <property type="match status" value="1"/>
</dbReference>
<comment type="similarity">
    <text evidence="4">Belongs to the methyl-accepting chemotaxis (MCP) protein family.</text>
</comment>
<dbReference type="SUPFAM" id="SSF58104">
    <property type="entry name" value="Methyl-accepting chemotaxis protein (MCP) signaling domain"/>
    <property type="match status" value="1"/>
</dbReference>
<dbReference type="PROSITE" id="PS50111">
    <property type="entry name" value="CHEMOTAXIS_TRANSDUC_2"/>
    <property type="match status" value="1"/>
</dbReference>
<dbReference type="Proteomes" id="UP001058330">
    <property type="component" value="Chromosome"/>
</dbReference>
<dbReference type="PRINTS" id="PR00260">
    <property type="entry name" value="CHEMTRNSDUCR"/>
</dbReference>
<keyword evidence="2" id="KW-1003">Cell membrane</keyword>
<evidence type="ECO:0000256" key="3">
    <source>
        <dbReference type="ARBA" id="ARBA00023224"/>
    </source>
</evidence>
<keyword evidence="11" id="KW-1185">Reference proteome</keyword>
<organism evidence="10 11">
    <name type="scientific">Haloferax larsenii</name>
    <dbReference type="NCBI Taxonomy" id="302484"/>
    <lineage>
        <taxon>Archaea</taxon>
        <taxon>Methanobacteriati</taxon>
        <taxon>Methanobacteriota</taxon>
        <taxon>Stenosarchaea group</taxon>
        <taxon>Halobacteria</taxon>
        <taxon>Halobacteriales</taxon>
        <taxon>Haloferacaceae</taxon>
        <taxon>Haloferax</taxon>
    </lineage>
</organism>
<evidence type="ECO:0000259" key="9">
    <source>
        <dbReference type="PROSITE" id="PS50192"/>
    </source>
</evidence>
<feature type="domain" description="T-SNARE coiled-coil homology" evidence="9">
    <location>
        <begin position="406"/>
        <end position="468"/>
    </location>
</feature>
<protein>
    <submittedName>
        <fullName evidence="10">Globin-coupled sensor protein</fullName>
    </submittedName>
</protein>
<dbReference type="InterPro" id="IPR009050">
    <property type="entry name" value="Globin-like_sf"/>
</dbReference>
<dbReference type="EMBL" id="CP078063">
    <property type="protein sequence ID" value="UVE49320.1"/>
    <property type="molecule type" value="Genomic_DNA"/>
</dbReference>